<gene>
    <name evidence="8" type="primary">LOC105223072</name>
</gene>
<reference evidence="7" key="1">
    <citation type="submission" date="2025-05" db="UniProtKB">
        <authorList>
            <consortium name="RefSeq"/>
        </authorList>
    </citation>
    <scope>NUCLEOTIDE SEQUENCE [LARGE SCALE GENOMIC DNA]</scope>
</reference>
<dbReference type="PANTHER" id="PTHR23317:SF76">
    <property type="entry name" value="LD20667P"/>
    <property type="match status" value="1"/>
</dbReference>
<dbReference type="InterPro" id="IPR046773">
    <property type="entry name" value="DOCKER_Lobe_C"/>
</dbReference>
<dbReference type="InterPro" id="IPR046770">
    <property type="entry name" value="DOCKER_Lobe_B"/>
</dbReference>
<dbReference type="RefSeq" id="XP_049302894.1">
    <property type="nucleotide sequence ID" value="XM_049446937.1"/>
</dbReference>
<feature type="domain" description="C2 DOCK-type" evidence="5">
    <location>
        <begin position="594"/>
        <end position="763"/>
    </location>
</feature>
<dbReference type="Pfam" id="PF20421">
    <property type="entry name" value="DHR-2_Lobe_C"/>
    <property type="match status" value="1"/>
</dbReference>
<evidence type="ECO:0000256" key="4">
    <source>
        <dbReference type="SAM" id="MobiDB-lite"/>
    </source>
</evidence>
<dbReference type="InterPro" id="IPR046769">
    <property type="entry name" value="DOCKER_Lobe_A"/>
</dbReference>
<evidence type="ECO:0000256" key="3">
    <source>
        <dbReference type="PROSITE-ProRule" id="PRU00983"/>
    </source>
</evidence>
<dbReference type="Pfam" id="PF06920">
    <property type="entry name" value="DHR-2_Lobe_A"/>
    <property type="match status" value="1"/>
</dbReference>
<evidence type="ECO:0000313" key="8">
    <source>
        <dbReference type="RefSeq" id="XP_049302894.1"/>
    </source>
</evidence>
<dbReference type="InterPro" id="IPR026791">
    <property type="entry name" value="DOCK"/>
</dbReference>
<keyword evidence="1" id="KW-0597">Phosphoprotein</keyword>
<dbReference type="InterPro" id="IPR043161">
    <property type="entry name" value="DOCK_C_lobe_A"/>
</dbReference>
<evidence type="ECO:0000256" key="1">
    <source>
        <dbReference type="ARBA" id="ARBA00022553"/>
    </source>
</evidence>
<evidence type="ECO:0000313" key="7">
    <source>
        <dbReference type="Proteomes" id="UP001652620"/>
    </source>
</evidence>
<name>A0ABM3J0Y3_BACDO</name>
<comment type="similarity">
    <text evidence="3">Belongs to the DOCK family.</text>
</comment>
<reference evidence="8" key="2">
    <citation type="submission" date="2025-08" db="UniProtKB">
        <authorList>
            <consortium name="RefSeq"/>
        </authorList>
    </citation>
    <scope>IDENTIFICATION</scope>
    <source>
        <tissue evidence="8">Adult</tissue>
    </source>
</reference>
<feature type="region of interest" description="Disordered" evidence="4">
    <location>
        <begin position="216"/>
        <end position="238"/>
    </location>
</feature>
<dbReference type="InterPro" id="IPR027357">
    <property type="entry name" value="DOCKER_dom"/>
</dbReference>
<sequence length="2076" mass="236457">MSGSQRSFAQKLTKHNSSEVRKNVVVNHLQTKAVDSGSMCSSTLSLTEPVEPLDYEEFLTQHMNILNRDPLKHILDFPPTDVAVKIIPRKIRTIEHVVPKENIAELPLYVQECVNCYTRPWKVVEYAQRHYSSSCCSRERIDRGTISPSAYQQEFEIDKEFTSFDENLTDKSDSCTPSSRQSIASLSSVSSCTDTLTPRGSWASFDLRRSVNDPLIPNLLDDVPPEQIDQTNESRRQEDRQEALFSLYPEADPEDVIERRLPAEIPMEHLGHRILVKCLQLRLELEVEPIFATMAIYDAKERKKISENFYFDMNSDNLKRMLSTHVRCADASTQSRAGIFEITYPSSDIFLVIRLEKVLQGDIKDSVEPYLKDDKDKYREKAKSNAADFCERLGKYRMPFAWTGIYLNSIFNGENVENKDAVAANAEKDTTIGGNLTSAVSSNSLDRKASTSSFDQLRRKANDMSGTLTRRGSLERKEKRRSWSLDDFANVIETFRPITITVSSFFKQESDKMKDEDLYKFLAELKRPSNAMKKYKCIPGSIKLEILPCPEEVKNALTPELAKVDPYPEDKTRPIKEILEFPSTAIYNPHYTYRNLLFVSPKELNFSSRAGSARNIAVRVQLMAGETQMDAVNAIYGKSSCPEYASEAFTAVNYHNKCPTFYDEIKFALPANIKQNHHLFFTLYHVSCQKKPQEVQPSVETPVGYTWLPLLQDGKLKVGEFQLPVMVETPPENYSFIPPNVHLPGTKWLDNHRPVFTITVDAVTAVHTLDPHLDGFFLTCDYLDSRKIPPRIGEGNMENEMKKALLEIASAEREPLVKNLHLVLDKLIELLVTAYKIGGQPISLGSTVFEMLCMVSANLSILNDDLVVDQYGRQALLSTYVQFQCRIPHPFGGKRRITYSRSNAEEISANAAETYSLYENVSIGRSLDRKEHTLELSPTFSSRDGQIRLLHEELALHWVVASGKATELAMSNSWFLFELIVKSMIEHLDYSSALTAPRKQRFPHQFTDDISTLVHLVTTKVVGYHSEEPKLAQSLNASLGFFIFDLFSIMDRGFVFGLIKTYYKVLISKNASIPDLMNYKIDFLRIVCSHEHFVALNLPFGTPYTTVSAPCSPTPSTTSSNSQTSYSSMERALHADLSADFRQQHFLVGLVLSDLATVLEVPNPQLHGKAIRCIRNLMTSHDLDPRYSEVEARARVASLYLPLLGVVMDVIPQLHVYLTDTNDRLQSMGLLEDYQGPHQSLSASTINTDFNYANSGNRTYNYLNEQIKNKSQLGSENTRHLLACCIWVLKNLERSVLYRWLLGLNPHRVHQMLQLLNTCIPCFEYKGQKRLPSLKRNTQSFRKPTDLKEKLEECIRGTNSARYDLINRRKDRNSTEKFRWRKDQMPYRSQFYDNATKADPELELNHFIEGSLATEIALIILDALEIIVQVATNSEMHHNLLGTVLKVMLHALSRNQSTLSLQNLFASQRSLIFKFPNLLFDEETDICADLCFLLLKHCGSLLPAIRSQASASLYLLMRQNFEIGNNFARVKMQVTMSLSSLVGTSPAFSEQSLRRALKTVLVYAESDQDLQETSFPEQVQDLLFNLHMILSDTVKMKEYQEDPEMLLDLMHRIAKGYQNNPDLRLTWLENMAKKHRERANHTEAAMCYVHSAALVAEYLSMLESQTHLPVGAVSFQRVTPNALMESAVSDDVLSPGEDGICLGNHFTESGLKVLLEEASNSFQIAGMYEAMNEVYKILTPICEANRDFQKLGKIHGKLQEAFNRIAQLQGKRVFGTYFRVGFYGTKFGDLDQQEFIYKEPTLTKLPEIFSRLQNFYADRFGPDSVHIIKDSNSVDINSLDPEKAYIQITYVEPYFETYELRHRETYFERNFNIKRFIFATPFTKSGKAHGDLHEQCKRKTILTTANHFPYVKTRIQVIARQQIILEPIEVAIEDIHKKTAELAAATNQEPADPKILQMVLQGCIGTTVNQGPMEMATVFLANLSDGVTVPTKHQNKLRLCFREFSKRCADALKKNRNLISSDQKDYQRELERNHERFVERLTPLITLTSAQAQGVVKANANIYKSTPLKCVADYFK</sequence>
<dbReference type="Gene3D" id="1.20.58.740">
    <property type="match status" value="1"/>
</dbReference>
<dbReference type="Gene3D" id="1.25.40.410">
    <property type="match status" value="1"/>
</dbReference>
<evidence type="ECO:0000259" key="5">
    <source>
        <dbReference type="PROSITE" id="PS51650"/>
    </source>
</evidence>
<dbReference type="InterPro" id="IPR043162">
    <property type="entry name" value="DOCK_C_lobe_C"/>
</dbReference>
<keyword evidence="2" id="KW-0344">Guanine-nucleotide releasing factor</keyword>
<dbReference type="InterPro" id="IPR027007">
    <property type="entry name" value="C2_DOCK-type_domain"/>
</dbReference>
<dbReference type="CDD" id="cd08696">
    <property type="entry name" value="C2_Dock-C"/>
    <property type="match status" value="1"/>
</dbReference>
<dbReference type="InterPro" id="IPR037808">
    <property type="entry name" value="C2_Dock-C"/>
</dbReference>
<accession>A0ABM3J0Y3</accession>
<dbReference type="InterPro" id="IPR035892">
    <property type="entry name" value="C2_domain_sf"/>
</dbReference>
<dbReference type="Pfam" id="PF14429">
    <property type="entry name" value="DOCK-C2"/>
    <property type="match status" value="1"/>
</dbReference>
<dbReference type="PROSITE" id="PS51651">
    <property type="entry name" value="DOCKER"/>
    <property type="match status" value="1"/>
</dbReference>
<feature type="domain" description="DOCKER" evidence="6">
    <location>
        <begin position="1615"/>
        <end position="2050"/>
    </location>
</feature>
<dbReference type="Pfam" id="PF11878">
    <property type="entry name" value="DOCK_C-D_N"/>
    <property type="match status" value="1"/>
</dbReference>
<keyword evidence="7" id="KW-1185">Reference proteome</keyword>
<dbReference type="CDD" id="cd11695">
    <property type="entry name" value="DHR2_DOCK_C"/>
    <property type="match status" value="1"/>
</dbReference>
<dbReference type="GeneID" id="105223072"/>
<dbReference type="Pfam" id="PF20422">
    <property type="entry name" value="DHR-2_Lobe_B"/>
    <property type="match status" value="1"/>
</dbReference>
<evidence type="ECO:0000259" key="6">
    <source>
        <dbReference type="PROSITE" id="PS51651"/>
    </source>
</evidence>
<organism evidence="7 8">
    <name type="scientific">Bactrocera dorsalis</name>
    <name type="common">Oriental fruit fly</name>
    <name type="synonym">Dacus dorsalis</name>
    <dbReference type="NCBI Taxonomy" id="27457"/>
    <lineage>
        <taxon>Eukaryota</taxon>
        <taxon>Metazoa</taxon>
        <taxon>Ecdysozoa</taxon>
        <taxon>Arthropoda</taxon>
        <taxon>Hexapoda</taxon>
        <taxon>Insecta</taxon>
        <taxon>Pterygota</taxon>
        <taxon>Neoptera</taxon>
        <taxon>Endopterygota</taxon>
        <taxon>Diptera</taxon>
        <taxon>Brachycera</taxon>
        <taxon>Muscomorpha</taxon>
        <taxon>Tephritoidea</taxon>
        <taxon>Tephritidae</taxon>
        <taxon>Bactrocera</taxon>
        <taxon>Bactrocera</taxon>
    </lineage>
</organism>
<dbReference type="InterPro" id="IPR021816">
    <property type="entry name" value="DOCK_C/D_N"/>
</dbReference>
<evidence type="ECO:0000256" key="2">
    <source>
        <dbReference type="ARBA" id="ARBA00022658"/>
    </source>
</evidence>
<dbReference type="PROSITE" id="PS51650">
    <property type="entry name" value="C2_DOCK"/>
    <property type="match status" value="1"/>
</dbReference>
<protein>
    <submittedName>
        <fullName evidence="8">Dedicator of cytokinesis protein 7 isoform X1</fullName>
    </submittedName>
</protein>
<proteinExistence type="inferred from homology"/>
<dbReference type="Gene3D" id="2.60.40.150">
    <property type="entry name" value="C2 domain"/>
    <property type="match status" value="1"/>
</dbReference>
<dbReference type="PANTHER" id="PTHR23317">
    <property type="entry name" value="DEDICATOR OF CYTOKINESIS DOCK"/>
    <property type="match status" value="1"/>
</dbReference>
<dbReference type="Proteomes" id="UP001652620">
    <property type="component" value="Chromosome 1"/>
</dbReference>